<dbReference type="UniPathway" id="UPA00331">
    <property type="reaction ID" value="UER00451"/>
</dbReference>
<evidence type="ECO:0000256" key="11">
    <source>
        <dbReference type="ARBA" id="ARBA00023239"/>
    </source>
</evidence>
<dbReference type="PANTHER" id="PTHR11570:SF0">
    <property type="entry name" value="S-ADENOSYLMETHIONINE DECARBOXYLASE PROENZYME"/>
    <property type="match status" value="1"/>
</dbReference>
<dbReference type="STRING" id="294746.A5DR00"/>
<evidence type="ECO:0000256" key="12">
    <source>
        <dbReference type="ARBA" id="ARBA00023270"/>
    </source>
</evidence>
<name>A5DR00_PICGU</name>
<evidence type="ECO:0000256" key="8">
    <source>
        <dbReference type="ARBA" id="ARBA00023066"/>
    </source>
</evidence>
<dbReference type="NCBIfam" id="TIGR00535">
    <property type="entry name" value="SAM_DCase"/>
    <property type="match status" value="1"/>
</dbReference>
<feature type="active site" description="Proton donor; for catalytic activity" evidence="14">
    <location>
        <position position="103"/>
    </location>
</feature>
<feature type="binding site" evidence="15">
    <location>
        <position position="88"/>
    </location>
    <ligand>
        <name>substrate</name>
    </ligand>
</feature>
<evidence type="ECO:0000256" key="4">
    <source>
        <dbReference type="ARBA" id="ARBA00012357"/>
    </source>
</evidence>
<evidence type="ECO:0000256" key="5">
    <source>
        <dbReference type="ARBA" id="ARBA00022691"/>
    </source>
</evidence>
<keyword evidence="9" id="KW-0620">Polyamine biosynthesis</keyword>
<dbReference type="OrthoDB" id="1068353at2759"/>
<evidence type="ECO:0000256" key="14">
    <source>
        <dbReference type="PIRSR" id="PIRSR001355-1"/>
    </source>
</evidence>
<evidence type="ECO:0000256" key="17">
    <source>
        <dbReference type="PIRSR" id="PIRSR001355-4"/>
    </source>
</evidence>
<accession>A5DR00</accession>
<evidence type="ECO:0000256" key="15">
    <source>
        <dbReference type="PIRSR" id="PIRSR001355-2"/>
    </source>
</evidence>
<feature type="site" description="Cleavage (non-hydrolytic); by autolysis" evidence="17">
    <location>
        <begin position="88"/>
        <end position="89"/>
    </location>
</feature>
<keyword evidence="11" id="KW-0456">Lyase</keyword>
<dbReference type="Proteomes" id="UP000001997">
    <property type="component" value="Unassembled WGS sequence"/>
</dbReference>
<dbReference type="eggNOG" id="KOG0788">
    <property type="taxonomic scope" value="Eukaryota"/>
</dbReference>
<evidence type="ECO:0000313" key="19">
    <source>
        <dbReference type="EMBL" id="EDK41603.2"/>
    </source>
</evidence>
<dbReference type="Pfam" id="PF01536">
    <property type="entry name" value="SAM_decarbox"/>
    <property type="match status" value="1"/>
</dbReference>
<feature type="binding site" evidence="15">
    <location>
        <position position="26"/>
    </location>
    <ligand>
        <name>substrate</name>
    </ligand>
</feature>
<dbReference type="Gene3D" id="3.60.90.10">
    <property type="entry name" value="S-adenosylmethionine decarboxylase"/>
    <property type="match status" value="2"/>
</dbReference>
<sequence length="432" mass="49107">MVAPAYAEPTYVDHELSANLDSTFAFEGPEKLLEIWFFQSENDIPSHCDSEGLRAIPLKKWQEILDLVSCKILSMKSSDYMDAYLLSESSLFVFPHKMILKTCGTTTTLACLDTLFATVEKYVTKNGSFASKNVEKIFYSRRSFMFPEKQKHVHRDWKSEVSLLNKHFDHGKSYVVGDFTSDDHWYLYSGGTNCESDEASASKDITFEVLMTKLDPLKANEFVTSRKPGSESLVEESDEYHDLGHDFGMETMRDTELDSIFESRRRLLSESHLPSPSLSDSMELESVDDSPFEEVEKDSFNRLEFVHDAFSFSPCGFSSNSISSQLGGYYYTLHITPESGWSYASFETNYPFNDATANTTVVEVLIKVLSVFSPGRFSATLIADQTSEASKPFESLSSCCAELMKFGYKKQDKIFYDMRGGYKLLYLNYQKC</sequence>
<dbReference type="EMBL" id="CH408162">
    <property type="protein sequence ID" value="EDK41603.2"/>
    <property type="molecule type" value="Genomic_DNA"/>
</dbReference>
<dbReference type="PROSITE" id="PS01336">
    <property type="entry name" value="ADOMETDC"/>
    <property type="match status" value="1"/>
</dbReference>
<dbReference type="GO" id="GO:0008295">
    <property type="term" value="P:spermidine biosynthetic process"/>
    <property type="evidence" value="ECO:0007669"/>
    <property type="project" value="UniProtKB-KW"/>
</dbReference>
<dbReference type="SUPFAM" id="SSF56276">
    <property type="entry name" value="S-adenosylmethionine decarboxylase"/>
    <property type="match status" value="1"/>
</dbReference>
<dbReference type="GO" id="GO:0004014">
    <property type="term" value="F:adenosylmethionine decarboxylase activity"/>
    <property type="evidence" value="ECO:0007669"/>
    <property type="project" value="UniProtKB-EC"/>
</dbReference>
<feature type="binding site" evidence="15">
    <location>
        <position position="338"/>
    </location>
    <ligand>
        <name>substrate</name>
    </ligand>
</feature>
<feature type="modified residue" description="Pyruvic acid (Ser); by autocatalysis" evidence="16">
    <location>
        <position position="89"/>
    </location>
</feature>
<evidence type="ECO:0000256" key="3">
    <source>
        <dbReference type="ARBA" id="ARBA00008466"/>
    </source>
</evidence>
<feature type="active site" description="Proton acceptor; for processing activity" evidence="14">
    <location>
        <position position="318"/>
    </location>
</feature>
<feature type="chain" id="PRO_5042325051" description="S-adenosylmethionine decarboxylase alpha chain" evidence="18">
    <location>
        <begin position="89"/>
        <end position="432"/>
    </location>
</feature>
<evidence type="ECO:0000256" key="13">
    <source>
        <dbReference type="ARBA" id="ARBA00023317"/>
    </source>
</evidence>
<keyword evidence="8" id="KW-0745">Spermidine biosynthesis</keyword>
<dbReference type="EC" id="4.1.1.50" evidence="4"/>
<dbReference type="InterPro" id="IPR016067">
    <property type="entry name" value="S-AdoMet_deCO2ase_core"/>
</dbReference>
<dbReference type="OMA" id="WFEESSN"/>
<keyword evidence="7 17" id="KW-0068">Autocatalytic cleavage</keyword>
<dbReference type="PANTHER" id="PTHR11570">
    <property type="entry name" value="S-ADENOSYLMETHIONINE DECARBOXYLASE"/>
    <property type="match status" value="1"/>
</dbReference>
<dbReference type="InterPro" id="IPR001985">
    <property type="entry name" value="S-AdoMet_decarboxylase_euk"/>
</dbReference>
<evidence type="ECO:0000256" key="10">
    <source>
        <dbReference type="ARBA" id="ARBA00023145"/>
    </source>
</evidence>
<evidence type="ECO:0000256" key="16">
    <source>
        <dbReference type="PIRSR" id="PIRSR001355-3"/>
    </source>
</evidence>
<feature type="chain" id="PRO_5042325052" description="S-adenosylmethionine decarboxylase beta chain" evidence="18">
    <location>
        <begin position="1"/>
        <end position="88"/>
    </location>
</feature>
<dbReference type="GO" id="GO:0006597">
    <property type="term" value="P:spermine biosynthetic process"/>
    <property type="evidence" value="ECO:0007669"/>
    <property type="project" value="EnsemblFungi"/>
</dbReference>
<feature type="active site" description="Schiff-base intermediate with substrate; via pyruvic acid" evidence="14">
    <location>
        <position position="89"/>
    </location>
</feature>
<protein>
    <recommendedName>
        <fullName evidence="4">adenosylmethionine decarboxylase</fullName>
        <ecNumber evidence="4">4.1.1.50</ecNumber>
    </recommendedName>
</protein>
<evidence type="ECO:0000256" key="7">
    <source>
        <dbReference type="ARBA" id="ARBA00022813"/>
    </source>
</evidence>
<organism evidence="19 20">
    <name type="scientific">Meyerozyma guilliermondii (strain ATCC 6260 / CBS 566 / DSM 6381 / JCM 1539 / NBRC 10279 / NRRL Y-324)</name>
    <name type="common">Yeast</name>
    <name type="synonym">Candida guilliermondii</name>
    <dbReference type="NCBI Taxonomy" id="294746"/>
    <lineage>
        <taxon>Eukaryota</taxon>
        <taxon>Fungi</taxon>
        <taxon>Dikarya</taxon>
        <taxon>Ascomycota</taxon>
        <taxon>Saccharomycotina</taxon>
        <taxon>Pichiomycetes</taxon>
        <taxon>Debaryomycetaceae</taxon>
        <taxon>Meyerozyma</taxon>
    </lineage>
</organism>
<comment type="pathway">
    <text evidence="2">Amine and polyamine biosynthesis; S-adenosylmethioninamine biosynthesis; S-adenosylmethioninamine from S-adenosyl-L-methionine: step 1/1.</text>
</comment>
<dbReference type="InterPro" id="IPR048283">
    <property type="entry name" value="AdoMetDC-like"/>
</dbReference>
<dbReference type="FunCoup" id="A5DR00">
    <property type="interactions" value="598"/>
</dbReference>
<dbReference type="InterPro" id="IPR018166">
    <property type="entry name" value="S-AdoMet_deCO2ase_CS"/>
</dbReference>
<dbReference type="PIRSF" id="PIRSF001355">
    <property type="entry name" value="S-AdenosylMet_decarboxylase"/>
    <property type="match status" value="1"/>
</dbReference>
<keyword evidence="6" id="KW-0210">Decarboxylase</keyword>
<comment type="similarity">
    <text evidence="3">Belongs to the eukaryotic AdoMetDC family.</text>
</comment>
<keyword evidence="5" id="KW-0949">S-adenosyl-L-methionine</keyword>
<evidence type="ECO:0000256" key="1">
    <source>
        <dbReference type="ARBA" id="ARBA00001928"/>
    </source>
</evidence>
<evidence type="ECO:0000256" key="2">
    <source>
        <dbReference type="ARBA" id="ARBA00004911"/>
    </source>
</evidence>
<dbReference type="InParanoid" id="A5DR00"/>
<dbReference type="VEuPathDB" id="FungiDB:PGUG_05701"/>
<keyword evidence="10" id="KW-0865">Zymogen</keyword>
<keyword evidence="20" id="KW-1185">Reference proteome</keyword>
<comment type="cofactor">
    <cofactor evidence="1">
        <name>pyruvate</name>
        <dbReference type="ChEBI" id="CHEBI:15361"/>
    </cofactor>
</comment>
<keyword evidence="12" id="KW-0704">Schiff base</keyword>
<evidence type="ECO:0000256" key="6">
    <source>
        <dbReference type="ARBA" id="ARBA00022793"/>
    </source>
</evidence>
<feature type="binding site" evidence="15">
    <location>
        <position position="312"/>
    </location>
    <ligand>
        <name>substrate</name>
    </ligand>
</feature>
<feature type="active site" description="Proton acceptor; for processing activity" evidence="14">
    <location>
        <position position="334"/>
    </location>
</feature>
<evidence type="ECO:0000256" key="9">
    <source>
        <dbReference type="ARBA" id="ARBA00023115"/>
    </source>
</evidence>
<proteinExistence type="inferred from homology"/>
<dbReference type="GO" id="GO:0015940">
    <property type="term" value="P:pantothenate biosynthetic process"/>
    <property type="evidence" value="ECO:0007669"/>
    <property type="project" value="EnsemblFungi"/>
</dbReference>
<evidence type="ECO:0000256" key="18">
    <source>
        <dbReference type="PIRSR" id="PIRSR001355-5"/>
    </source>
</evidence>
<dbReference type="GO" id="GO:0005829">
    <property type="term" value="C:cytosol"/>
    <property type="evidence" value="ECO:0007669"/>
    <property type="project" value="TreeGrafter"/>
</dbReference>
<dbReference type="AlphaFoldDB" id="A5DR00"/>
<evidence type="ECO:0000313" key="20">
    <source>
        <dbReference type="Proteomes" id="UP000001997"/>
    </source>
</evidence>
<dbReference type="GeneID" id="5123803"/>
<reference evidence="19 20" key="1">
    <citation type="journal article" date="2009" name="Nature">
        <title>Evolution of pathogenicity and sexual reproduction in eight Candida genomes.</title>
        <authorList>
            <person name="Butler G."/>
            <person name="Rasmussen M.D."/>
            <person name="Lin M.F."/>
            <person name="Santos M.A."/>
            <person name="Sakthikumar S."/>
            <person name="Munro C.A."/>
            <person name="Rheinbay E."/>
            <person name="Grabherr M."/>
            <person name="Forche A."/>
            <person name="Reedy J.L."/>
            <person name="Agrafioti I."/>
            <person name="Arnaud M.B."/>
            <person name="Bates S."/>
            <person name="Brown A.J."/>
            <person name="Brunke S."/>
            <person name="Costanzo M.C."/>
            <person name="Fitzpatrick D.A."/>
            <person name="de Groot P.W."/>
            <person name="Harris D."/>
            <person name="Hoyer L.L."/>
            <person name="Hube B."/>
            <person name="Klis F.M."/>
            <person name="Kodira C."/>
            <person name="Lennard N."/>
            <person name="Logue M.E."/>
            <person name="Martin R."/>
            <person name="Neiman A.M."/>
            <person name="Nikolaou E."/>
            <person name="Quail M.A."/>
            <person name="Quinn J."/>
            <person name="Santos M.C."/>
            <person name="Schmitzberger F.F."/>
            <person name="Sherlock G."/>
            <person name="Shah P."/>
            <person name="Silverstein K.A."/>
            <person name="Skrzypek M.S."/>
            <person name="Soll D."/>
            <person name="Staggs R."/>
            <person name="Stansfield I."/>
            <person name="Stumpf M.P."/>
            <person name="Sudbery P.E."/>
            <person name="Srikantha T."/>
            <person name="Zeng Q."/>
            <person name="Berman J."/>
            <person name="Berriman M."/>
            <person name="Heitman J."/>
            <person name="Gow N.A."/>
            <person name="Lorenz M.C."/>
            <person name="Birren B.W."/>
            <person name="Kellis M."/>
            <person name="Cuomo C.A."/>
        </authorList>
    </citation>
    <scope>NUCLEOTIDE SEQUENCE [LARGE SCALE GENOMIC DNA]</scope>
    <source>
        <strain evidence="20">ATCC 6260 / CBS 566 / DSM 6381 / JCM 1539 / NBRC 10279 / NRRL Y-324</strain>
    </source>
</reference>
<gene>
    <name evidence="19" type="ORF">PGUG_05701</name>
</gene>
<dbReference type="KEGG" id="pgu:PGUG_05701"/>
<keyword evidence="13" id="KW-0670">Pyruvate</keyword>
<dbReference type="HOGENOM" id="CLU_023050_0_1_1"/>
<dbReference type="RefSeq" id="XP_001481938.2">
    <property type="nucleotide sequence ID" value="XM_001481888.1"/>
</dbReference>